<feature type="domain" description="Rad50/SbcC-type AAA" evidence="1">
    <location>
        <begin position="14"/>
        <end position="118"/>
    </location>
</feature>
<evidence type="ECO:0000313" key="3">
    <source>
        <dbReference type="Proteomes" id="UP000501237"/>
    </source>
</evidence>
<protein>
    <recommendedName>
        <fullName evidence="1">Rad50/SbcC-type AAA domain-containing protein</fullName>
    </recommendedName>
</protein>
<dbReference type="KEGG" id="poj:PtoMrB4_26770"/>
<dbReference type="Pfam" id="PF13476">
    <property type="entry name" value="AAA_23"/>
    <property type="match status" value="1"/>
</dbReference>
<dbReference type="InterPro" id="IPR038729">
    <property type="entry name" value="Rad50/SbcC_AAA"/>
</dbReference>
<proteinExistence type="predicted"/>
<reference evidence="2 3" key="1">
    <citation type="journal article" date="2020" name="Microbiol. Resour. Announc.">
        <title>Complete genome sequence of Pseudomonas otitidis strain MrB4, isolated from Lake Biwa in Japan.</title>
        <authorList>
            <person name="Miyazaki K."/>
            <person name="Hase E."/>
            <person name="Maruya T."/>
        </authorList>
    </citation>
    <scope>NUCLEOTIDE SEQUENCE [LARGE SCALE GENOMIC DNA]</scope>
    <source>
        <strain evidence="2 3">MrB4</strain>
    </source>
</reference>
<dbReference type="SUPFAM" id="SSF52540">
    <property type="entry name" value="P-loop containing nucleoside triphosphate hydrolases"/>
    <property type="match status" value="2"/>
</dbReference>
<evidence type="ECO:0000313" key="2">
    <source>
        <dbReference type="EMBL" id="BCA28700.1"/>
    </source>
</evidence>
<evidence type="ECO:0000259" key="1">
    <source>
        <dbReference type="Pfam" id="PF13476"/>
    </source>
</evidence>
<name>A0A679GN57_9GAMM</name>
<dbReference type="GO" id="GO:0006302">
    <property type="term" value="P:double-strand break repair"/>
    <property type="evidence" value="ECO:0007669"/>
    <property type="project" value="InterPro"/>
</dbReference>
<dbReference type="AlphaFoldDB" id="A0A679GN57"/>
<dbReference type="RefSeq" id="WP_172433563.1">
    <property type="nucleotide sequence ID" value="NZ_AP022642.1"/>
</dbReference>
<accession>A0A679GN57</accession>
<dbReference type="InterPro" id="IPR027417">
    <property type="entry name" value="P-loop_NTPase"/>
</dbReference>
<dbReference type="GeneID" id="57397894"/>
<dbReference type="Gene3D" id="3.40.50.300">
    <property type="entry name" value="P-loop containing nucleotide triphosphate hydrolases"/>
    <property type="match status" value="1"/>
</dbReference>
<dbReference type="GO" id="GO:0016887">
    <property type="term" value="F:ATP hydrolysis activity"/>
    <property type="evidence" value="ECO:0007669"/>
    <property type="project" value="InterPro"/>
</dbReference>
<organism evidence="2 3">
    <name type="scientific">Metapseudomonas otitidis</name>
    <dbReference type="NCBI Taxonomy" id="319939"/>
    <lineage>
        <taxon>Bacteria</taxon>
        <taxon>Pseudomonadati</taxon>
        <taxon>Pseudomonadota</taxon>
        <taxon>Gammaproteobacteria</taxon>
        <taxon>Pseudomonadales</taxon>
        <taxon>Pseudomonadaceae</taxon>
        <taxon>Metapseudomonas</taxon>
    </lineage>
</organism>
<gene>
    <name evidence="2" type="ORF">PtoMrB4_26770</name>
</gene>
<sequence>MLIRALQISIKCHDQDFGFKTFFEKGLNIIRGSNSSGKSTIINSLLYSLGMEELVGAKSERTLQYSVRDYVEYEGSKHFIVESSVSIEIENRSGNIVTITRPIKSQHQNTKLAKITQGPVLTQNFSGPSQFKFVHDQYSAIYEEGFFTFLEKFLGLNLPTVYDSNGKKVKLYLQAIFAALAVEQKRGWTDYIANIPFYSVRDARIKVVEYLLGTDVFEQEAKKAELDKESEIISNEWSSLAKKITAQASGLGLKLDGLSSKIPIPFEPNKLELNKIIEGKTYTIQYYVENLKNQHKKLEIKGNEFKDGTSNKTIEDIAQKTEEIASLTNSYEKAVSNLAIQKATLASLSIMAKQAQDELTSNQTAQKLRNYGAEIGLSISSDSCPTCHQHIEDSLTNLSEVGSKMDIETNIRYLQSQATMLSRQEAGLKQTIQDAELAVSEYGARLERARSVLNSLRNDATKGTTLSRAIIKQQLFIELEIEKFQKFNEEFLSTLKDFSSLSDKLKDNQSKRKSLPTEHYSSEDKRKISIFEKMFRANAGAFDYLSADISDIEFNYVNLLPYLAKIELREIIDSPAEQKRKDQLVKNGSMAHNSSASDFVRLIWSYILALYQTSSYPTVKGNHPGIIILDEPGQHSMATKSQQALFKMLSSAPGLQSIVAASFDDYEAVFKESTDGVKFKYIQLGEKCITPSKSTETD</sequence>
<dbReference type="Proteomes" id="UP000501237">
    <property type="component" value="Chromosome"/>
</dbReference>
<dbReference type="EMBL" id="AP022642">
    <property type="protein sequence ID" value="BCA28700.1"/>
    <property type="molecule type" value="Genomic_DNA"/>
</dbReference>